<dbReference type="AlphaFoldDB" id="A0AAV9ZQG8"/>
<evidence type="ECO:0000313" key="1">
    <source>
        <dbReference type="EMBL" id="KAK6988652.1"/>
    </source>
</evidence>
<dbReference type="EMBL" id="JAWWNJ010000121">
    <property type="protein sequence ID" value="KAK6988652.1"/>
    <property type="molecule type" value="Genomic_DNA"/>
</dbReference>
<evidence type="ECO:0000313" key="2">
    <source>
        <dbReference type="Proteomes" id="UP001362999"/>
    </source>
</evidence>
<keyword evidence="2" id="KW-1185">Reference proteome</keyword>
<protein>
    <submittedName>
        <fullName evidence="1">Uncharacterized protein</fullName>
    </submittedName>
</protein>
<organism evidence="1 2">
    <name type="scientific">Favolaschia claudopus</name>
    <dbReference type="NCBI Taxonomy" id="2862362"/>
    <lineage>
        <taxon>Eukaryota</taxon>
        <taxon>Fungi</taxon>
        <taxon>Dikarya</taxon>
        <taxon>Basidiomycota</taxon>
        <taxon>Agaricomycotina</taxon>
        <taxon>Agaricomycetes</taxon>
        <taxon>Agaricomycetidae</taxon>
        <taxon>Agaricales</taxon>
        <taxon>Marasmiineae</taxon>
        <taxon>Mycenaceae</taxon>
        <taxon>Favolaschia</taxon>
    </lineage>
</organism>
<accession>A0AAV9ZQG8</accession>
<gene>
    <name evidence="1" type="ORF">R3P38DRAFT_3228618</name>
</gene>
<reference evidence="1 2" key="1">
    <citation type="journal article" date="2024" name="J Genomics">
        <title>Draft genome sequencing and assembly of Favolaschia claudopus CIRM-BRFM 2984 isolated from oak limbs.</title>
        <authorList>
            <person name="Navarro D."/>
            <person name="Drula E."/>
            <person name="Chaduli D."/>
            <person name="Cazenave R."/>
            <person name="Ahrendt S."/>
            <person name="Wang J."/>
            <person name="Lipzen A."/>
            <person name="Daum C."/>
            <person name="Barry K."/>
            <person name="Grigoriev I.V."/>
            <person name="Favel A."/>
            <person name="Rosso M.N."/>
            <person name="Martin F."/>
        </authorList>
    </citation>
    <scope>NUCLEOTIDE SEQUENCE [LARGE SCALE GENOMIC DNA]</scope>
    <source>
        <strain evidence="1 2">CIRM-BRFM 2984</strain>
    </source>
</reference>
<proteinExistence type="predicted"/>
<sequence>MATQTIVTARRSISRRPHRPLPLLVVSNSPPIRLSSISSSHQLLLSARPLLIVVSHRYHSLGSVQLSTLAAHLLLNHSSSHPLSFVAHYLTSAIRAISLRIRLICHSAVALPLISCSSSLAHSPLSLLFPLVGRSASSRTAAHYRASAARSEQRRFSVSFAAHLLLSAVRCRTSAVQRLSAAHPFHPLPILSPILSLIRHSSAAHRLASAQYSPLNL</sequence>
<name>A0AAV9ZQG8_9AGAR</name>
<comment type="caution">
    <text evidence="1">The sequence shown here is derived from an EMBL/GenBank/DDBJ whole genome shotgun (WGS) entry which is preliminary data.</text>
</comment>
<dbReference type="Proteomes" id="UP001362999">
    <property type="component" value="Unassembled WGS sequence"/>
</dbReference>